<feature type="compositionally biased region" description="Basic and acidic residues" evidence="2">
    <location>
        <begin position="179"/>
        <end position="190"/>
    </location>
</feature>
<feature type="compositionally biased region" description="Low complexity" evidence="2">
    <location>
        <begin position="15"/>
        <end position="25"/>
    </location>
</feature>
<sequence length="557" mass="61524">MEKTIISELTESEEAPASPSGAEATAKGKIDKRPPQARQCKPCGMIASDDNSMDDALRELTLGTLVPPGGEVTASGPITLDVGGSRKLIRVAIESDAVLELPESEEDMQKLASSATALPSVDPPAPKRTIHSKGIHTRVQDSALTESSLVEEFRGITSRVESRMRERALDLEVNIGSHGLEDHPGLRADDFITPVSSPGQQSGDGSIQMEVESEDCINPNSYHPNPQEESSEQDLVLPAGERIEEQSQSGDSPPGPSLPIFSEGSNQVRIDQTSRGGIVSASDILEDLITKLALQEKTIDSLRKDLEVMRKEKEMLEGTIRAAVKRIQALESAQEKKYEEDKMLMQVVTDIKTTVHPIETWWRESTQSQPLRRDYQKSPDSEINLEARQPLPSKVIYQKSDKEKWLSASQKILSRISPKFLTQEIMMNIIEEGGPEYYFAAKYPRAKITKEMLKNLKNPKYVQTTWESIDTALFTVYGELSKKQYIPSGGYTCTQGLGDPQPRGSTIQEPNPLGESPQARPEDSAGRENHPLPGKPSTNSTLLPWKKPKLSGKNRYE</sequence>
<feature type="coiled-coil region" evidence="1">
    <location>
        <begin position="285"/>
        <end position="333"/>
    </location>
</feature>
<feature type="region of interest" description="Disordered" evidence="2">
    <location>
        <begin position="108"/>
        <end position="143"/>
    </location>
</feature>
<keyword evidence="1" id="KW-0175">Coiled coil</keyword>
<proteinExistence type="predicted"/>
<dbReference type="Proteomes" id="UP001157407">
    <property type="component" value="Segment"/>
</dbReference>
<feature type="compositionally biased region" description="Polar residues" evidence="2">
    <location>
        <begin position="194"/>
        <end position="205"/>
    </location>
</feature>
<evidence type="ECO:0000313" key="4">
    <source>
        <dbReference type="Proteomes" id="UP001157407"/>
    </source>
</evidence>
<feature type="compositionally biased region" description="Basic residues" evidence="2">
    <location>
        <begin position="546"/>
        <end position="557"/>
    </location>
</feature>
<gene>
    <name evidence="3" type="ORF">FuLiV1_gp2</name>
</gene>
<accession>A0A8K1XCN2</accession>
<feature type="region of interest" description="Disordered" evidence="2">
    <location>
        <begin position="492"/>
        <end position="557"/>
    </location>
</feature>
<protein>
    <submittedName>
        <fullName evidence="3">Uncharacterized protein</fullName>
    </submittedName>
</protein>
<dbReference type="EMBL" id="MZ209654">
    <property type="protein sequence ID" value="UHK03315.1"/>
    <property type="molecule type" value="Viral_cRNA"/>
</dbReference>
<keyword evidence="4" id="KW-1185">Reference proteome</keyword>
<reference evidence="3" key="1">
    <citation type="submission" date="2021-05" db="EMBL/GenBank/DDBJ databases">
        <authorList>
            <person name="Feng G."/>
        </authorList>
    </citation>
    <scope>NUCLEOTIDE SEQUENCE</scope>
    <source>
        <strain evidence="3">JJHFY165488</strain>
    </source>
</reference>
<feature type="compositionally biased region" description="Polar residues" evidence="2">
    <location>
        <begin position="218"/>
        <end position="228"/>
    </location>
</feature>
<evidence type="ECO:0000313" key="3">
    <source>
        <dbReference type="EMBL" id="UHK03315.1"/>
    </source>
</evidence>
<feature type="region of interest" description="Disordered" evidence="2">
    <location>
        <begin position="1"/>
        <end position="39"/>
    </location>
</feature>
<feature type="compositionally biased region" description="Basic and acidic residues" evidence="2">
    <location>
        <begin position="520"/>
        <end position="530"/>
    </location>
</feature>
<organism evidence="3 4">
    <name type="scientific">Hangzhou acrida cinerea lispivirus 1</name>
    <dbReference type="NCBI Taxonomy" id="2905565"/>
    <lineage>
        <taxon>Viruses</taxon>
        <taxon>Riboviria</taxon>
        <taxon>Orthornavirae</taxon>
        <taxon>Negarnaviricota</taxon>
        <taxon>Haploviricotina</taxon>
        <taxon>Monjiviricetes</taxon>
        <taxon>Mononegavirales</taxon>
        <taxon>Lispiviridae</taxon>
        <taxon>Acridvirus</taxon>
        <taxon>Acridvirus hangzhouense</taxon>
    </lineage>
</organism>
<evidence type="ECO:0000256" key="2">
    <source>
        <dbReference type="SAM" id="MobiDB-lite"/>
    </source>
</evidence>
<feature type="region of interest" description="Disordered" evidence="2">
    <location>
        <begin position="176"/>
        <end position="263"/>
    </location>
</feature>
<evidence type="ECO:0000256" key="1">
    <source>
        <dbReference type="SAM" id="Coils"/>
    </source>
</evidence>
<name>A0A8K1XCN2_9MONO</name>